<dbReference type="CDD" id="cd05233">
    <property type="entry name" value="SDR_c"/>
    <property type="match status" value="1"/>
</dbReference>
<dbReference type="PROSITE" id="PS00061">
    <property type="entry name" value="ADH_SHORT"/>
    <property type="match status" value="1"/>
</dbReference>
<comment type="caution">
    <text evidence="4">The sequence shown here is derived from an EMBL/GenBank/DDBJ whole genome shotgun (WGS) entry which is preliminary data.</text>
</comment>
<evidence type="ECO:0000256" key="2">
    <source>
        <dbReference type="ARBA" id="ARBA00023002"/>
    </source>
</evidence>
<dbReference type="PRINTS" id="PR00081">
    <property type="entry name" value="GDHRDH"/>
</dbReference>
<dbReference type="InterPro" id="IPR036291">
    <property type="entry name" value="NAD(P)-bd_dom_sf"/>
</dbReference>
<reference evidence="5" key="1">
    <citation type="journal article" date="2019" name="Int. J. Syst. Evol. Microbiol.">
        <title>The Global Catalogue of Microorganisms (GCM) 10K type strain sequencing project: providing services to taxonomists for standard genome sequencing and annotation.</title>
        <authorList>
            <consortium name="The Broad Institute Genomics Platform"/>
            <consortium name="The Broad Institute Genome Sequencing Center for Infectious Disease"/>
            <person name="Wu L."/>
            <person name="Ma J."/>
        </authorList>
    </citation>
    <scope>NUCLEOTIDE SEQUENCE [LARGE SCALE GENOMIC DNA]</scope>
    <source>
        <strain evidence="5">JCM 18302</strain>
    </source>
</reference>
<evidence type="ECO:0000313" key="5">
    <source>
        <dbReference type="Proteomes" id="UP001500804"/>
    </source>
</evidence>
<proteinExistence type="inferred from homology"/>
<dbReference type="InterPro" id="IPR002347">
    <property type="entry name" value="SDR_fam"/>
</dbReference>
<dbReference type="InterPro" id="IPR020904">
    <property type="entry name" value="Sc_DH/Rdtase_CS"/>
</dbReference>
<protein>
    <submittedName>
        <fullName evidence="4">SDR family oxidoreductase</fullName>
    </submittedName>
</protein>
<dbReference type="EMBL" id="BAABJO010000020">
    <property type="protein sequence ID" value="GAA5129247.1"/>
    <property type="molecule type" value="Genomic_DNA"/>
</dbReference>
<feature type="domain" description="Ketoreductase" evidence="3">
    <location>
        <begin position="20"/>
        <end position="194"/>
    </location>
</feature>
<evidence type="ECO:0000313" key="4">
    <source>
        <dbReference type="EMBL" id="GAA5129247.1"/>
    </source>
</evidence>
<accession>A0ABP9NP96</accession>
<comment type="similarity">
    <text evidence="1">Belongs to the short-chain dehydrogenases/reductases (SDR) family.</text>
</comment>
<gene>
    <name evidence="4" type="ORF">GCM10023320_49450</name>
</gene>
<dbReference type="SMART" id="SM00822">
    <property type="entry name" value="PKS_KR"/>
    <property type="match status" value="1"/>
</dbReference>
<evidence type="ECO:0000256" key="1">
    <source>
        <dbReference type="ARBA" id="ARBA00006484"/>
    </source>
</evidence>
<dbReference type="InterPro" id="IPR057326">
    <property type="entry name" value="KR_dom"/>
</dbReference>
<dbReference type="PRINTS" id="PR00080">
    <property type="entry name" value="SDRFAMILY"/>
</dbReference>
<evidence type="ECO:0000259" key="3">
    <source>
        <dbReference type="SMART" id="SM00822"/>
    </source>
</evidence>
<dbReference type="PANTHER" id="PTHR42760:SF133">
    <property type="entry name" value="3-OXOACYL-[ACYL-CARRIER-PROTEIN] REDUCTASE"/>
    <property type="match status" value="1"/>
</dbReference>
<dbReference type="PANTHER" id="PTHR42760">
    <property type="entry name" value="SHORT-CHAIN DEHYDROGENASES/REDUCTASES FAMILY MEMBER"/>
    <property type="match status" value="1"/>
</dbReference>
<dbReference type="Proteomes" id="UP001500804">
    <property type="component" value="Unassembled WGS sequence"/>
</dbReference>
<dbReference type="NCBIfam" id="NF005559">
    <property type="entry name" value="PRK07231.1"/>
    <property type="match status" value="1"/>
</dbReference>
<dbReference type="SUPFAM" id="SSF51735">
    <property type="entry name" value="NAD(P)-binding Rossmann-fold domains"/>
    <property type="match status" value="1"/>
</dbReference>
<keyword evidence="5" id="KW-1185">Reference proteome</keyword>
<dbReference type="RefSeq" id="WP_345607699.1">
    <property type="nucleotide sequence ID" value="NZ_BAABJO010000020.1"/>
</dbReference>
<dbReference type="Gene3D" id="3.40.50.720">
    <property type="entry name" value="NAD(P)-binding Rossmann-like Domain"/>
    <property type="match status" value="1"/>
</dbReference>
<sequence>MDSGPVPYEWASQEEALAGKAALVTGGGTGIGRSTALALAERGADVVVVGRRPDVLEKTAALHPGIQAVAGDVSSPADISRFMRIALDAVGRLDVLVNNAGTLAPTPLGEFDVDTARRIWDTNVLGPTLIAQAALPQLTINCGTIVNVSSSFGHKPAPGVSHYGASKAALEQLTRSWALELAERGIRVNAIAPGPTESEALERSGRTTIEVEQIKDWERAQIPLGRRGEPEDVAHWILALADPAAGWVTGQVIDVDGGFGLA</sequence>
<dbReference type="Pfam" id="PF13561">
    <property type="entry name" value="adh_short_C2"/>
    <property type="match status" value="1"/>
</dbReference>
<name>A0ABP9NP96_9PSEU</name>
<organism evidence="4 5">
    <name type="scientific">Pseudonocardia adelaidensis</name>
    <dbReference type="NCBI Taxonomy" id="648754"/>
    <lineage>
        <taxon>Bacteria</taxon>
        <taxon>Bacillati</taxon>
        <taxon>Actinomycetota</taxon>
        <taxon>Actinomycetes</taxon>
        <taxon>Pseudonocardiales</taxon>
        <taxon>Pseudonocardiaceae</taxon>
        <taxon>Pseudonocardia</taxon>
    </lineage>
</organism>
<keyword evidence="2" id="KW-0560">Oxidoreductase</keyword>